<reference evidence="2 3" key="1">
    <citation type="journal article" date="2016" name="Nat. Commun.">
        <title>Thousands of microbial genomes shed light on interconnected biogeochemical processes in an aquifer system.</title>
        <authorList>
            <person name="Anantharaman K."/>
            <person name="Brown C.T."/>
            <person name="Hug L.A."/>
            <person name="Sharon I."/>
            <person name="Castelle C.J."/>
            <person name="Probst A.J."/>
            <person name="Thomas B.C."/>
            <person name="Singh A."/>
            <person name="Wilkins M.J."/>
            <person name="Karaoz U."/>
            <person name="Brodie E.L."/>
            <person name="Williams K.H."/>
            <person name="Hubbard S.S."/>
            <person name="Banfield J.F."/>
        </authorList>
    </citation>
    <scope>NUCLEOTIDE SEQUENCE [LARGE SCALE GENOMIC DNA]</scope>
</reference>
<dbReference type="GO" id="GO:0051536">
    <property type="term" value="F:iron-sulfur cluster binding"/>
    <property type="evidence" value="ECO:0007669"/>
    <property type="project" value="InterPro"/>
</dbReference>
<protein>
    <submittedName>
        <fullName evidence="2">Iron-sulfur cluster assembly scaffold protein</fullName>
    </submittedName>
</protein>
<evidence type="ECO:0000313" key="3">
    <source>
        <dbReference type="Proteomes" id="UP000177691"/>
    </source>
</evidence>
<comment type="caution">
    <text evidence="2">The sequence shown here is derived from an EMBL/GenBank/DDBJ whole genome shotgun (WGS) entry which is preliminary data.</text>
</comment>
<evidence type="ECO:0000259" key="1">
    <source>
        <dbReference type="Pfam" id="PF01592"/>
    </source>
</evidence>
<organism evidence="2 3">
    <name type="scientific">Candidatus Falkowbacteria bacterium RIFCSPHIGHO2_02_FULL_45_15</name>
    <dbReference type="NCBI Taxonomy" id="1797987"/>
    <lineage>
        <taxon>Bacteria</taxon>
        <taxon>Candidatus Falkowiibacteriota</taxon>
    </lineage>
</organism>
<dbReference type="CDD" id="cd06664">
    <property type="entry name" value="IscU_like"/>
    <property type="match status" value="1"/>
</dbReference>
<dbReference type="Pfam" id="PF01592">
    <property type="entry name" value="NifU_N"/>
    <property type="match status" value="1"/>
</dbReference>
<dbReference type="EMBL" id="MFFU01000060">
    <property type="protein sequence ID" value="OGF14699.1"/>
    <property type="molecule type" value="Genomic_DNA"/>
</dbReference>
<dbReference type="AlphaFoldDB" id="A0A1F5RJW8"/>
<dbReference type="Proteomes" id="UP000177691">
    <property type="component" value="Unassembled WGS sequence"/>
</dbReference>
<dbReference type="GO" id="GO:0005506">
    <property type="term" value="F:iron ion binding"/>
    <property type="evidence" value="ECO:0007669"/>
    <property type="project" value="InterPro"/>
</dbReference>
<proteinExistence type="predicted"/>
<dbReference type="GO" id="GO:0016226">
    <property type="term" value="P:iron-sulfur cluster assembly"/>
    <property type="evidence" value="ECO:0007669"/>
    <property type="project" value="InterPro"/>
</dbReference>
<feature type="domain" description="NIF system FeS cluster assembly NifU N-terminal" evidence="1">
    <location>
        <begin position="1"/>
        <end position="127"/>
    </location>
</feature>
<evidence type="ECO:0000313" key="2">
    <source>
        <dbReference type="EMBL" id="OGF14699.1"/>
    </source>
</evidence>
<gene>
    <name evidence="2" type="ORF">A3D54_03885</name>
</gene>
<name>A0A1F5RJW8_9BACT</name>
<accession>A0A1F5RJW8</accession>
<sequence>MYTPKTIKYFNSPKNYGKIKNPDGVGKVGNVICGDVMWLYIKIGKDKKKQEVIKDIKYETFGCVAAIATSGQVTELAKGKTIEEALAISKDAIVEELGGLPPVKLHCSVLAVDALAEAIYDYLSKNKRPVSEDLAKRHEIIKKHRGIIEERYHDWVEMEEKELSKK</sequence>
<dbReference type="PANTHER" id="PTHR10093">
    <property type="entry name" value="IRON-SULFUR CLUSTER ASSEMBLY ENZYME NIFU HOMOLOG"/>
    <property type="match status" value="1"/>
</dbReference>
<dbReference type="Gene3D" id="3.90.1010.10">
    <property type="match status" value="1"/>
</dbReference>
<dbReference type="InterPro" id="IPR002871">
    <property type="entry name" value="NIF_FeS_clus_asmbl_NifU_N"/>
</dbReference>
<dbReference type="SUPFAM" id="SSF82649">
    <property type="entry name" value="SufE/NifU"/>
    <property type="match status" value="1"/>
</dbReference>